<evidence type="ECO:0000256" key="1">
    <source>
        <dbReference type="ARBA" id="ARBA00004141"/>
    </source>
</evidence>
<keyword evidence="2 5" id="KW-0812">Transmembrane</keyword>
<evidence type="ECO:0000313" key="6">
    <source>
        <dbReference type="EMBL" id="SHJ98884.1"/>
    </source>
</evidence>
<evidence type="ECO:0000256" key="4">
    <source>
        <dbReference type="ARBA" id="ARBA00023136"/>
    </source>
</evidence>
<feature type="transmembrane region" description="Helical" evidence="5">
    <location>
        <begin position="101"/>
        <end position="120"/>
    </location>
</feature>
<feature type="transmembrane region" description="Helical" evidence="5">
    <location>
        <begin position="20"/>
        <end position="37"/>
    </location>
</feature>
<dbReference type="Proteomes" id="UP000184310">
    <property type="component" value="Unassembled WGS sequence"/>
</dbReference>
<keyword evidence="4 5" id="KW-0472">Membrane</keyword>
<proteinExistence type="predicted"/>
<evidence type="ECO:0000256" key="2">
    <source>
        <dbReference type="ARBA" id="ARBA00022692"/>
    </source>
</evidence>
<keyword evidence="3 5" id="KW-1133">Transmembrane helix</keyword>
<dbReference type="GO" id="GO:0016020">
    <property type="term" value="C:membrane"/>
    <property type="evidence" value="ECO:0007669"/>
    <property type="project" value="UniProtKB-SubCell"/>
</dbReference>
<dbReference type="SUPFAM" id="SSF144091">
    <property type="entry name" value="Rhomboid-like"/>
    <property type="match status" value="1"/>
</dbReference>
<name>A0A1M6NTA6_9CLOT</name>
<evidence type="ECO:0000313" key="7">
    <source>
        <dbReference type="Proteomes" id="UP000184310"/>
    </source>
</evidence>
<dbReference type="STRING" id="1121302.SAMN02745163_03007"/>
<dbReference type="GO" id="GO:0006508">
    <property type="term" value="P:proteolysis"/>
    <property type="evidence" value="ECO:0007669"/>
    <property type="project" value="UniProtKB-KW"/>
</dbReference>
<reference evidence="6 7" key="1">
    <citation type="submission" date="2016-11" db="EMBL/GenBank/DDBJ databases">
        <authorList>
            <person name="Jaros S."/>
            <person name="Januszkiewicz K."/>
            <person name="Wedrychowicz H."/>
        </authorList>
    </citation>
    <scope>NUCLEOTIDE SEQUENCE [LARGE SCALE GENOMIC DNA]</scope>
    <source>
        <strain evidence="6 7">DSM 21758</strain>
    </source>
</reference>
<dbReference type="GO" id="GO:0008233">
    <property type="term" value="F:peptidase activity"/>
    <property type="evidence" value="ECO:0007669"/>
    <property type="project" value="UniProtKB-KW"/>
</dbReference>
<protein>
    <submittedName>
        <fullName evidence="6">Membrane associated serine protease, rhomboid family</fullName>
    </submittedName>
</protein>
<dbReference type="InterPro" id="IPR035952">
    <property type="entry name" value="Rhomboid-like_sf"/>
</dbReference>
<accession>A0A1M6NTA6</accession>
<dbReference type="RefSeq" id="WP_072989479.1">
    <property type="nucleotide sequence ID" value="NZ_FQZB01000012.1"/>
</dbReference>
<dbReference type="EMBL" id="FQZB01000012">
    <property type="protein sequence ID" value="SHJ98884.1"/>
    <property type="molecule type" value="Genomic_DNA"/>
</dbReference>
<feature type="transmembrane region" description="Helical" evidence="5">
    <location>
        <begin position="127"/>
        <end position="147"/>
    </location>
</feature>
<evidence type="ECO:0000256" key="3">
    <source>
        <dbReference type="ARBA" id="ARBA00022989"/>
    </source>
</evidence>
<keyword evidence="6" id="KW-0378">Hydrolase</keyword>
<dbReference type="AlphaFoldDB" id="A0A1M6NTA6"/>
<organism evidence="6 7">
    <name type="scientific">Clostridium cavendishii DSM 21758</name>
    <dbReference type="NCBI Taxonomy" id="1121302"/>
    <lineage>
        <taxon>Bacteria</taxon>
        <taxon>Bacillati</taxon>
        <taxon>Bacillota</taxon>
        <taxon>Clostridia</taxon>
        <taxon>Eubacteriales</taxon>
        <taxon>Clostridiaceae</taxon>
        <taxon>Clostridium</taxon>
    </lineage>
</organism>
<gene>
    <name evidence="6" type="ORF">SAMN02745163_03007</name>
</gene>
<comment type="subcellular location">
    <subcellularLocation>
        <location evidence="1">Membrane</location>
        <topology evidence="1">Multi-pass membrane protein</topology>
    </subcellularLocation>
</comment>
<dbReference type="OrthoDB" id="9778756at2"/>
<feature type="transmembrane region" description="Helical" evidence="5">
    <location>
        <begin position="167"/>
        <end position="194"/>
    </location>
</feature>
<dbReference type="Gene3D" id="1.20.1540.10">
    <property type="entry name" value="Rhomboid-like"/>
    <property type="match status" value="1"/>
</dbReference>
<keyword evidence="7" id="KW-1185">Reference proteome</keyword>
<feature type="transmembrane region" description="Helical" evidence="5">
    <location>
        <begin position="58"/>
        <end position="81"/>
    </location>
</feature>
<evidence type="ECO:0000256" key="5">
    <source>
        <dbReference type="SAM" id="Phobius"/>
    </source>
</evidence>
<keyword evidence="6" id="KW-0645">Protease</keyword>
<sequence>MSLLDKLEKKFGKYAIRNLMKYIIIMNAVVFAMQMFSPRVSVIAKLSLNKAFIMQGEVWRLITFIFIPPTMQPIFLIFALYLYYMIGNALENTWGSFKFNIYYLIGILGIIVGCFLTGYGETLYLNLSLFLAFACLYPDYELLWFGILPIKMKYMAIIDVLFLLRDFVFGNIDIKVLIILSLVNFLLFFWRYLFKATKVKKQVKVQKKTKKKFTGEITRIGTRHRCQVCGMTENDDPDMEFRYCSSCEGEYEYCSEHLKNHEHIKG</sequence>